<feature type="transmembrane region" description="Helical" evidence="1">
    <location>
        <begin position="188"/>
        <end position="208"/>
    </location>
</feature>
<proteinExistence type="predicted"/>
<feature type="transmembrane region" description="Helical" evidence="1">
    <location>
        <begin position="12"/>
        <end position="33"/>
    </location>
</feature>
<feature type="transmembrane region" description="Helical" evidence="1">
    <location>
        <begin position="148"/>
        <end position="168"/>
    </location>
</feature>
<feature type="transmembrane region" description="Helical" evidence="1">
    <location>
        <begin position="228"/>
        <end position="249"/>
    </location>
</feature>
<evidence type="ECO:0000313" key="3">
    <source>
        <dbReference type="Proteomes" id="UP000481153"/>
    </source>
</evidence>
<feature type="transmembrane region" description="Helical" evidence="1">
    <location>
        <begin position="82"/>
        <end position="102"/>
    </location>
</feature>
<dbReference type="EMBL" id="VJMJ01000012">
    <property type="protein sequence ID" value="KAF0743945.1"/>
    <property type="molecule type" value="Genomic_DNA"/>
</dbReference>
<organism evidence="2 3">
    <name type="scientific">Aphanomyces euteiches</name>
    <dbReference type="NCBI Taxonomy" id="100861"/>
    <lineage>
        <taxon>Eukaryota</taxon>
        <taxon>Sar</taxon>
        <taxon>Stramenopiles</taxon>
        <taxon>Oomycota</taxon>
        <taxon>Saprolegniomycetes</taxon>
        <taxon>Saprolegniales</taxon>
        <taxon>Verrucalvaceae</taxon>
        <taxon>Aphanomyces</taxon>
    </lineage>
</organism>
<reference evidence="2 3" key="1">
    <citation type="submission" date="2019-07" db="EMBL/GenBank/DDBJ databases">
        <title>Genomics analysis of Aphanomyces spp. identifies a new class of oomycete effector associated with host adaptation.</title>
        <authorList>
            <person name="Gaulin E."/>
        </authorList>
    </citation>
    <scope>NUCLEOTIDE SEQUENCE [LARGE SCALE GENOMIC DNA]</scope>
    <source>
        <strain evidence="2 3">ATCC 201684</strain>
    </source>
</reference>
<dbReference type="VEuPathDB" id="FungiDB:AeMF1_012262"/>
<keyword evidence="3" id="KW-1185">Reference proteome</keyword>
<dbReference type="Proteomes" id="UP000481153">
    <property type="component" value="Unassembled WGS sequence"/>
</dbReference>
<feature type="transmembrane region" description="Helical" evidence="1">
    <location>
        <begin position="324"/>
        <end position="343"/>
    </location>
</feature>
<comment type="caution">
    <text evidence="2">The sequence shown here is derived from an EMBL/GenBank/DDBJ whole genome shotgun (WGS) entry which is preliminary data.</text>
</comment>
<sequence>MCDESIDCDGNHLVLFAVSWSVFAGVTLFFLVASLRRREDHRQPQTDYHSIEFHASCMAKRFQERPAVRLYTVERCLVETALWLDVPAFSLLPCRILLFHRTSDSLSWLRLPPWFQMGVTLAALALVIVAGMSLICRPRRLDHIFLHVVQPLVFDTLYIVSAVLFVNLATSSVDLMALLALPCSSRCWLHALAGLICLTTLYLSALSYKSRLQGQIDGIRFGFSPRNATIFTIARTAIALLYASSISLLPSMSRPGLYKTLGGLQGAAMLLLWCYNYVVQPCYGSGALFNNLRSVALAASFYLSLVVLSLGVMDDVFQASYAPWTGALASFPCILLLAGIVNAKRAALVHLPELSIPQALSSPDMRVKTTAALTLTLIDLNEWTREAVVTSLCKLDNFETAPHDDLDGRGMAYSLLAVWKLCRHAFAVPCLSPATSEAAAPFHLWHDAPRIRKSAFELQKPQLAPPHVKTLQLAFEYAVALVELPFQNARDAIATLLCEMYTQDVAPLSLTTLAAMSCTLCGSSDIFMAITAAKTLDRASSLNASVALSLLADDDMSIACLLRLLGRRHEFPSPDALGDTATFLANLLRDALKQAFDLSDATDPSRGLPHDCAKLLDQAWTAWEKQYFVAAALEEICIYIHEAIVNYSSRVAVRRVLNQVQPLQPVEQQGGYRRTTTRWPQRCDKYVSATLWRQVRRRRQAKNKFASLVLQILDEGYDTRREVDAFTKRGRENLTRAMEMAAETPLVLLGHLYDSFDDCQVAYIRHLQLCMQLKGHVVPSN</sequence>
<gene>
    <name evidence="2" type="ORF">Ae201684_001586</name>
</gene>
<dbReference type="AlphaFoldDB" id="A0A6G0XTI8"/>
<keyword evidence="1" id="KW-0472">Membrane</keyword>
<keyword evidence="1" id="KW-1133">Transmembrane helix</keyword>
<feature type="transmembrane region" description="Helical" evidence="1">
    <location>
        <begin position="114"/>
        <end position="136"/>
    </location>
</feature>
<evidence type="ECO:0000313" key="2">
    <source>
        <dbReference type="EMBL" id="KAF0743945.1"/>
    </source>
</evidence>
<name>A0A6G0XTI8_9STRA</name>
<feature type="transmembrane region" description="Helical" evidence="1">
    <location>
        <begin position="291"/>
        <end position="312"/>
    </location>
</feature>
<protein>
    <submittedName>
        <fullName evidence="2">Uncharacterized protein</fullName>
    </submittedName>
</protein>
<evidence type="ECO:0000256" key="1">
    <source>
        <dbReference type="SAM" id="Phobius"/>
    </source>
</evidence>
<keyword evidence="1" id="KW-0812">Transmembrane</keyword>
<accession>A0A6G0XTI8</accession>